<dbReference type="RefSeq" id="WP_012057212.1">
    <property type="nucleotide sequence ID" value="NZ_CP007389.1"/>
</dbReference>
<evidence type="ECO:0000313" key="3">
    <source>
        <dbReference type="Proteomes" id="UP000185490"/>
    </source>
</evidence>
<dbReference type="NCBIfam" id="TIGR01370">
    <property type="entry name" value="MJ1477/TM1410 family putative glycoside hydrolase"/>
    <property type="match status" value="1"/>
</dbReference>
<dbReference type="InterPro" id="IPR016062">
    <property type="entry name" value="TM1410-rel"/>
</dbReference>
<dbReference type="Gene3D" id="3.20.20.70">
    <property type="entry name" value="Aldolase class I"/>
    <property type="match status" value="1"/>
</dbReference>
<organism evidence="2 3">
    <name type="scientific">Thermosipho melanesiensis</name>
    <dbReference type="NCBI Taxonomy" id="46541"/>
    <lineage>
        <taxon>Bacteria</taxon>
        <taxon>Thermotogati</taxon>
        <taxon>Thermotogota</taxon>
        <taxon>Thermotogae</taxon>
        <taxon>Thermotogales</taxon>
        <taxon>Fervidobacteriaceae</taxon>
        <taxon>Thermosipho</taxon>
    </lineage>
</organism>
<evidence type="ECO:0000259" key="1">
    <source>
        <dbReference type="Pfam" id="PF03537"/>
    </source>
</evidence>
<dbReference type="InterPro" id="IPR013785">
    <property type="entry name" value="Aldolase_TIM"/>
</dbReference>
<dbReference type="PRINTS" id="PR01545">
    <property type="entry name" value="THEMAYE10DUF"/>
</dbReference>
<accession>A0ABM6GEP7</accession>
<dbReference type="InterPro" id="IPR017853">
    <property type="entry name" value="GH"/>
</dbReference>
<dbReference type="PANTHER" id="PTHR35882:SF1">
    <property type="match status" value="1"/>
</dbReference>
<protein>
    <submittedName>
        <fullName evidence="2">Cysteinyl-tRNA synthetase</fullName>
    </submittedName>
</protein>
<name>A0ABM6GEP7_9BACT</name>
<dbReference type="EMBL" id="CP007389">
    <property type="protein sequence ID" value="APT73971.1"/>
    <property type="molecule type" value="Genomic_DNA"/>
</dbReference>
<dbReference type="InterPro" id="IPR004352">
    <property type="entry name" value="GH114_TIM-barrel"/>
</dbReference>
<dbReference type="SUPFAM" id="SSF51445">
    <property type="entry name" value="(Trans)glycosidases"/>
    <property type="match status" value="1"/>
</dbReference>
<dbReference type="InterPro" id="IPR016063">
    <property type="entry name" value="TM1410_Glycdase"/>
</dbReference>
<dbReference type="PANTHER" id="PTHR35882">
    <property type="entry name" value="PELA"/>
    <property type="match status" value="1"/>
</dbReference>
<reference evidence="2 3" key="1">
    <citation type="submission" date="2014-02" db="EMBL/GenBank/DDBJ databases">
        <title>Diversity of Thermotogales isolates from hydrothermal vents.</title>
        <authorList>
            <person name="Haverkamp T.H.A."/>
            <person name="Lossouarn J."/>
            <person name="Geslin C."/>
            <person name="Nesbo C.L."/>
        </authorList>
    </citation>
    <scope>NUCLEOTIDE SEQUENCE [LARGE SCALE GENOMIC DNA]</scope>
    <source>
        <strain evidence="2 3">431</strain>
    </source>
</reference>
<feature type="domain" description="Glycoside-hydrolase family GH114 TIM-barrel" evidence="1">
    <location>
        <begin position="44"/>
        <end position="258"/>
    </location>
</feature>
<dbReference type="Proteomes" id="UP000185490">
    <property type="component" value="Chromosome"/>
</dbReference>
<sequence>MKYLTLILIALILIQIPSIEKTDVPFIYQLQKIDIKKIYDLYTPKFLVIDVFEILNNEDKIYLQKLRKNGTIVLAYISIGEAEDYRYYWKDIWWKDPPNWLGKENENWKGNYKVKYWYKEWKEIVFQTINKIISKTEVDGLYLDIIDAFEYWAQNGYDIEFTAHEMINFVKEIKNRYKLLIVPQNGESILNFDTDSSYLNSIDGIGIEDLFFYKSKKLKHTQERLKYILKIKKEGKFVLVTDYIFPSKVIDEFITLCETYGFYGYPANKNKLLKDLSFGLKYLKKK</sequence>
<evidence type="ECO:0000313" key="2">
    <source>
        <dbReference type="EMBL" id="APT73971.1"/>
    </source>
</evidence>
<dbReference type="Pfam" id="PF03537">
    <property type="entry name" value="Glyco_hydro_114"/>
    <property type="match status" value="1"/>
</dbReference>
<gene>
    <name evidence="2" type="ORF">BW47_05310</name>
</gene>
<keyword evidence="3" id="KW-1185">Reference proteome</keyword>
<proteinExistence type="predicted"/>